<feature type="domain" description="MobA-like NTP transferase" evidence="1">
    <location>
        <begin position="5"/>
        <end position="163"/>
    </location>
</feature>
<dbReference type="SUPFAM" id="SSF53448">
    <property type="entry name" value="Nucleotide-diphospho-sugar transferases"/>
    <property type="match status" value="1"/>
</dbReference>
<dbReference type="AlphaFoldDB" id="X0SWK1"/>
<dbReference type="InterPro" id="IPR029044">
    <property type="entry name" value="Nucleotide-diphossugar_trans"/>
</dbReference>
<dbReference type="Gene3D" id="3.90.550.10">
    <property type="entry name" value="Spore Coat Polysaccharide Biosynthesis Protein SpsA, Chain A"/>
    <property type="match status" value="1"/>
</dbReference>
<proteinExistence type="predicted"/>
<dbReference type="EMBL" id="BARS01002489">
    <property type="protein sequence ID" value="GAF85568.1"/>
    <property type="molecule type" value="Genomic_DNA"/>
</dbReference>
<accession>X0SWK1</accession>
<dbReference type="InterPro" id="IPR025877">
    <property type="entry name" value="MobA-like_NTP_Trfase"/>
</dbReference>
<dbReference type="PANTHER" id="PTHR43777">
    <property type="entry name" value="MOLYBDENUM COFACTOR CYTIDYLYLTRANSFERASE"/>
    <property type="match status" value="1"/>
</dbReference>
<dbReference type="CDD" id="cd04182">
    <property type="entry name" value="GT_2_like_f"/>
    <property type="match status" value="1"/>
</dbReference>
<comment type="caution">
    <text evidence="2">The sequence shown here is derived from an EMBL/GenBank/DDBJ whole genome shotgun (WGS) entry which is preliminary data.</text>
</comment>
<evidence type="ECO:0000259" key="1">
    <source>
        <dbReference type="Pfam" id="PF12804"/>
    </source>
</evidence>
<dbReference type="GO" id="GO:0016779">
    <property type="term" value="F:nucleotidyltransferase activity"/>
    <property type="evidence" value="ECO:0007669"/>
    <property type="project" value="UniProtKB-ARBA"/>
</dbReference>
<gene>
    <name evidence="2" type="ORF">S01H1_04748</name>
</gene>
<evidence type="ECO:0000313" key="2">
    <source>
        <dbReference type="EMBL" id="GAF85568.1"/>
    </source>
</evidence>
<dbReference type="PANTHER" id="PTHR43777:SF1">
    <property type="entry name" value="MOLYBDENUM COFACTOR CYTIDYLYLTRANSFERASE"/>
    <property type="match status" value="1"/>
</dbReference>
<dbReference type="Pfam" id="PF12804">
    <property type="entry name" value="NTP_transf_3"/>
    <property type="match status" value="1"/>
</dbReference>
<sequence>MRLAAVVLAAGMSSRMGANKLLLKVGDRMVIEHILLSLQPMDTTVVTGHRPEDITDIAESLGAETVHNPDYEEGMTTSFQAGLRTLDPEVEAVFMVLSDTFGFSTELLEWMADTMEDESEPLIVSPVYQWKRGHPVLFRRPLFEEFLGLQAGETMRDVVNRHNDRHKYVESDIWCRIDLDTPEDYERVKELWSQRQVS</sequence>
<name>X0SWK1_9ZZZZ</name>
<protein>
    <recommendedName>
        <fullName evidence="1">MobA-like NTP transferase domain-containing protein</fullName>
    </recommendedName>
</protein>
<reference evidence="2" key="1">
    <citation type="journal article" date="2014" name="Front. Microbiol.">
        <title>High frequency of phylogenetically diverse reductive dehalogenase-homologous genes in deep subseafloor sedimentary metagenomes.</title>
        <authorList>
            <person name="Kawai M."/>
            <person name="Futagami T."/>
            <person name="Toyoda A."/>
            <person name="Takaki Y."/>
            <person name="Nishi S."/>
            <person name="Hori S."/>
            <person name="Arai W."/>
            <person name="Tsubouchi T."/>
            <person name="Morono Y."/>
            <person name="Uchiyama I."/>
            <person name="Ito T."/>
            <person name="Fujiyama A."/>
            <person name="Inagaki F."/>
            <person name="Takami H."/>
        </authorList>
    </citation>
    <scope>NUCLEOTIDE SEQUENCE</scope>
    <source>
        <strain evidence="2">Expedition CK06-06</strain>
    </source>
</reference>
<organism evidence="2">
    <name type="scientific">marine sediment metagenome</name>
    <dbReference type="NCBI Taxonomy" id="412755"/>
    <lineage>
        <taxon>unclassified sequences</taxon>
        <taxon>metagenomes</taxon>
        <taxon>ecological metagenomes</taxon>
    </lineage>
</organism>